<evidence type="ECO:0000313" key="2">
    <source>
        <dbReference type="EMBL" id="JAV03799.1"/>
    </source>
</evidence>
<keyword evidence="1" id="KW-0472">Membrane</keyword>
<feature type="transmembrane region" description="Helical" evidence="1">
    <location>
        <begin position="6"/>
        <end position="26"/>
    </location>
</feature>
<name>A0A1L8DBH4_9DIPT</name>
<sequence length="70" mass="7441">MKSAPFSAIIIVGEYVLPLVILGITLESITLKPVTPLTLSLESSTAFGSESGPIFVVPTGWKAVVVMYFI</sequence>
<organism evidence="2">
    <name type="scientific">Nyssomyia neivai</name>
    <dbReference type="NCBI Taxonomy" id="330878"/>
    <lineage>
        <taxon>Eukaryota</taxon>
        <taxon>Metazoa</taxon>
        <taxon>Ecdysozoa</taxon>
        <taxon>Arthropoda</taxon>
        <taxon>Hexapoda</taxon>
        <taxon>Insecta</taxon>
        <taxon>Pterygota</taxon>
        <taxon>Neoptera</taxon>
        <taxon>Endopterygota</taxon>
        <taxon>Diptera</taxon>
        <taxon>Nematocera</taxon>
        <taxon>Psychodoidea</taxon>
        <taxon>Psychodidae</taxon>
        <taxon>Nyssomyia</taxon>
    </lineage>
</organism>
<dbReference type="AlphaFoldDB" id="A0A1L8DBH4"/>
<keyword evidence="1" id="KW-1133">Transmembrane helix</keyword>
<accession>A0A1L8DBH4</accession>
<proteinExistence type="predicted"/>
<evidence type="ECO:0000256" key="1">
    <source>
        <dbReference type="SAM" id="Phobius"/>
    </source>
</evidence>
<dbReference type="EMBL" id="GFDF01010285">
    <property type="protein sequence ID" value="JAV03799.1"/>
    <property type="molecule type" value="Transcribed_RNA"/>
</dbReference>
<protein>
    <submittedName>
        <fullName evidence="2">Uncharacterized protein</fullName>
    </submittedName>
</protein>
<keyword evidence="1" id="KW-0812">Transmembrane</keyword>
<reference evidence="2" key="1">
    <citation type="submission" date="2016-12" db="EMBL/GenBank/DDBJ databases">
        <title>An insight into the sialome and mialome of the sand fly, Nyssomyia neivai.</title>
        <authorList>
            <person name="Sebastian V."/>
            <person name="Goulart T.M."/>
            <person name="Oliveira W."/>
            <person name="Calvo E."/>
            <person name="Oliveira L.F."/>
            <person name="Pinto M.C."/>
            <person name="Rosselino A.M."/>
            <person name="Ribeiro J.M."/>
        </authorList>
    </citation>
    <scope>NUCLEOTIDE SEQUENCE</scope>
</reference>